<accession>A0A9W8DVJ8</accession>
<organism evidence="1 2">
    <name type="scientific">Mycoemilia scoparia</name>
    <dbReference type="NCBI Taxonomy" id="417184"/>
    <lineage>
        <taxon>Eukaryota</taxon>
        <taxon>Fungi</taxon>
        <taxon>Fungi incertae sedis</taxon>
        <taxon>Zoopagomycota</taxon>
        <taxon>Kickxellomycotina</taxon>
        <taxon>Kickxellomycetes</taxon>
        <taxon>Kickxellales</taxon>
        <taxon>Kickxellaceae</taxon>
        <taxon>Mycoemilia</taxon>
    </lineage>
</organism>
<evidence type="ECO:0000313" key="2">
    <source>
        <dbReference type="Proteomes" id="UP001150538"/>
    </source>
</evidence>
<dbReference type="Proteomes" id="UP001150538">
    <property type="component" value="Unassembled WGS sequence"/>
</dbReference>
<dbReference type="EMBL" id="JANBPU010000013">
    <property type="protein sequence ID" value="KAJ1920464.1"/>
    <property type="molecule type" value="Genomic_DNA"/>
</dbReference>
<sequence length="298" mass="34650">MKPSYDQDDQAIKTIQPEKFDSFSPEVTTHSSKKLCNSFVPNCEAMLSLIMDSLNMGLDRNANIHNYGEEITNYREYQHIYGEEIWMHHKKILDEYNKTKSEALKSEVNQYPTVLLEISEAFILPVLEIKEKANGSYSNVTVMVLVVCLRNLQKAACCLREEAIIPKQENDAKDNVDLRNEIYNCLIEEFMLIIGCIGTQEVEAKHQHGAETLIFYFAEIFGVRRHEESYLLNPEHEEYNGVIDKIIHSDFLKTFYGMSNYDYMETSAIRLMVDNEVISFVPNHIAVYDFFIKRRLDN</sequence>
<protein>
    <submittedName>
        <fullName evidence="1">Uncharacterized protein</fullName>
    </submittedName>
</protein>
<keyword evidence="2" id="KW-1185">Reference proteome</keyword>
<proteinExistence type="predicted"/>
<name>A0A9W8DVJ8_9FUNG</name>
<gene>
    <name evidence="1" type="ORF">H4219_001301</name>
</gene>
<reference evidence="1" key="1">
    <citation type="submission" date="2022-07" db="EMBL/GenBank/DDBJ databases">
        <title>Phylogenomic reconstructions and comparative analyses of Kickxellomycotina fungi.</title>
        <authorList>
            <person name="Reynolds N.K."/>
            <person name="Stajich J.E."/>
            <person name="Barry K."/>
            <person name="Grigoriev I.V."/>
            <person name="Crous P."/>
            <person name="Smith M.E."/>
        </authorList>
    </citation>
    <scope>NUCLEOTIDE SEQUENCE</scope>
    <source>
        <strain evidence="1">NBRC 100468</strain>
    </source>
</reference>
<comment type="caution">
    <text evidence="1">The sequence shown here is derived from an EMBL/GenBank/DDBJ whole genome shotgun (WGS) entry which is preliminary data.</text>
</comment>
<evidence type="ECO:0000313" key="1">
    <source>
        <dbReference type="EMBL" id="KAJ1920464.1"/>
    </source>
</evidence>
<dbReference type="AlphaFoldDB" id="A0A9W8DVJ8"/>